<proteinExistence type="predicted"/>
<gene>
    <name evidence="1" type="ORF">GLAREA_12495</name>
</gene>
<evidence type="ECO:0000313" key="1">
    <source>
        <dbReference type="EMBL" id="EPE31739.1"/>
    </source>
</evidence>
<dbReference type="Gene3D" id="3.90.245.10">
    <property type="entry name" value="Ribonucleoside hydrolase-like"/>
    <property type="match status" value="1"/>
</dbReference>
<protein>
    <submittedName>
        <fullName evidence="1">Nucleoside hydrolase</fullName>
    </submittedName>
</protein>
<name>S3D3M9_GLAL2</name>
<keyword evidence="2" id="KW-1185">Reference proteome</keyword>
<dbReference type="RefSeq" id="XP_008081468.1">
    <property type="nucleotide sequence ID" value="XM_008083277.1"/>
</dbReference>
<dbReference type="GeneID" id="19471536"/>
<accession>S3D3M9</accession>
<dbReference type="GO" id="GO:0016799">
    <property type="term" value="F:hydrolase activity, hydrolyzing N-glycosyl compounds"/>
    <property type="evidence" value="ECO:0007669"/>
    <property type="project" value="InterPro"/>
</dbReference>
<dbReference type="eggNOG" id="ENOG502S860">
    <property type="taxonomic scope" value="Eukaryota"/>
</dbReference>
<reference evidence="1 2" key="1">
    <citation type="journal article" date="2013" name="BMC Genomics">
        <title>Genomics-driven discovery of the pneumocandin biosynthetic gene cluster in the fungus Glarea lozoyensis.</title>
        <authorList>
            <person name="Chen L."/>
            <person name="Yue Q."/>
            <person name="Zhang X."/>
            <person name="Xiang M."/>
            <person name="Wang C."/>
            <person name="Li S."/>
            <person name="Che Y."/>
            <person name="Ortiz-Lopez F.J."/>
            <person name="Bills G.F."/>
            <person name="Liu X."/>
            <person name="An Z."/>
        </authorList>
    </citation>
    <scope>NUCLEOTIDE SEQUENCE [LARGE SCALE GENOMIC DNA]</scope>
    <source>
        <strain evidence="2">ATCC 20868 / MF5171</strain>
    </source>
</reference>
<dbReference type="EMBL" id="KE145361">
    <property type="protein sequence ID" value="EPE31739.1"/>
    <property type="molecule type" value="Genomic_DNA"/>
</dbReference>
<organism evidence="1 2">
    <name type="scientific">Glarea lozoyensis (strain ATCC 20868 / MF5171)</name>
    <dbReference type="NCBI Taxonomy" id="1116229"/>
    <lineage>
        <taxon>Eukaryota</taxon>
        <taxon>Fungi</taxon>
        <taxon>Dikarya</taxon>
        <taxon>Ascomycota</taxon>
        <taxon>Pezizomycotina</taxon>
        <taxon>Leotiomycetes</taxon>
        <taxon>Helotiales</taxon>
        <taxon>Helotiaceae</taxon>
        <taxon>Glarea</taxon>
    </lineage>
</organism>
<dbReference type="KEGG" id="glz:GLAREA_12495"/>
<dbReference type="STRING" id="1116229.S3D3M9"/>
<dbReference type="HOGENOM" id="CLU_029366_0_0_1"/>
<dbReference type="Proteomes" id="UP000016922">
    <property type="component" value="Unassembled WGS sequence"/>
</dbReference>
<evidence type="ECO:0000313" key="2">
    <source>
        <dbReference type="Proteomes" id="UP000016922"/>
    </source>
</evidence>
<keyword evidence="1" id="KW-0378">Hydrolase</keyword>
<sequence>MASEISGSPDSSWTIPNEKNGVHLTEAERRVYEILLGVVKGRRQTNIEKPRVLVITDLAKDYDDLAAMVVLKELHRLGVIELLGFIANLEPAKDRARFGRGALDLLGLPDMRIVQGTRGFDDTKPEKERHRVEDYEFDCAFMSSDTDPRFFSEENPKERLCGQSLLRTLLQNAKTAGQKLTLLLLSSLADIHIFSKDHEDLMQASVSNIVLQGGYYISPDGALLSLDTANNNRYDPTAAREFHALIQRLKIPSTVYTKFAAIAARLDLDVFIELAKTKNEVGMHLLKVQKLQDISFYRNASQKDPSKRFRPDLDQHHFSRTRTNWLDAHPDGEQYPEGEEVTKFTKVVVYDALAALGVSGNDVLEALNVLDLPPSARGITEPTLATEVKKRHLIVGIEGESSGIHVANMVTALTALLKGSLITSPSN</sequence>
<dbReference type="SUPFAM" id="SSF53590">
    <property type="entry name" value="Nucleoside hydrolase"/>
    <property type="match status" value="1"/>
</dbReference>
<dbReference type="OrthoDB" id="2564527at2759"/>
<dbReference type="AlphaFoldDB" id="S3D3M9"/>
<dbReference type="OMA" id="YCKVIVY"/>
<dbReference type="InterPro" id="IPR036452">
    <property type="entry name" value="Ribo_hydro-like"/>
</dbReference>